<evidence type="ECO:0000259" key="6">
    <source>
        <dbReference type="PROSITE" id="PS51384"/>
    </source>
</evidence>
<dbReference type="InterPro" id="IPR039261">
    <property type="entry name" value="FNR_nucleotide-bd"/>
</dbReference>
<dbReference type="Gene3D" id="2.40.30.10">
    <property type="entry name" value="Translation factors"/>
    <property type="match status" value="1"/>
</dbReference>
<keyword evidence="4" id="KW-0408">Iron</keyword>
<evidence type="ECO:0000259" key="5">
    <source>
        <dbReference type="PROSITE" id="PS51085"/>
    </source>
</evidence>
<dbReference type="PRINTS" id="PR00410">
    <property type="entry name" value="PHEHYDRXLASE"/>
</dbReference>
<evidence type="ECO:0000313" key="8">
    <source>
        <dbReference type="Proteomes" id="UP000237222"/>
    </source>
</evidence>
<dbReference type="RefSeq" id="WP_103684345.1">
    <property type="nucleotide sequence ID" value="NZ_PQGG01000023.1"/>
</dbReference>
<dbReference type="InterPro" id="IPR036010">
    <property type="entry name" value="2Fe-2S_ferredoxin-like_sf"/>
</dbReference>
<dbReference type="PROSITE" id="PS51384">
    <property type="entry name" value="FAD_FR"/>
    <property type="match status" value="1"/>
</dbReference>
<organism evidence="7 8">
    <name type="scientific">Zhongshania marina</name>
    <dbReference type="NCBI Taxonomy" id="2304603"/>
    <lineage>
        <taxon>Bacteria</taxon>
        <taxon>Pseudomonadati</taxon>
        <taxon>Pseudomonadota</taxon>
        <taxon>Gammaproteobacteria</taxon>
        <taxon>Cellvibrionales</taxon>
        <taxon>Spongiibacteraceae</taxon>
        <taxon>Zhongshania</taxon>
    </lineage>
</organism>
<dbReference type="InterPro" id="IPR008333">
    <property type="entry name" value="Cbr1-like_FAD-bd_dom"/>
</dbReference>
<evidence type="ECO:0000256" key="2">
    <source>
        <dbReference type="ARBA" id="ARBA00022630"/>
    </source>
</evidence>
<dbReference type="Pfam" id="PF00111">
    <property type="entry name" value="Fer2"/>
    <property type="match status" value="1"/>
</dbReference>
<dbReference type="PANTHER" id="PTHR43644">
    <property type="entry name" value="NA(+)-TRANSLOCATING NADH-QUINONE REDUCTASE SUBUNIT"/>
    <property type="match status" value="1"/>
</dbReference>
<evidence type="ECO:0000256" key="3">
    <source>
        <dbReference type="ARBA" id="ARBA00022827"/>
    </source>
</evidence>
<evidence type="ECO:0000256" key="4">
    <source>
        <dbReference type="ARBA" id="ARBA00023004"/>
    </source>
</evidence>
<dbReference type="GO" id="GO:0016491">
    <property type="term" value="F:oxidoreductase activity"/>
    <property type="evidence" value="ECO:0007669"/>
    <property type="project" value="InterPro"/>
</dbReference>
<dbReference type="InterPro" id="IPR001041">
    <property type="entry name" value="2Fe-2S_ferredoxin-type"/>
</dbReference>
<sequence length="339" mass="37312">MSYTISLEPFGVEFECGEDETILDAAFKAGLSLRYGCKHGGCGGCKHQLSEGEVDYNDHATAISEEEQDAGIALLCCAYPEEDIVISLDDDYKLEDLTPEYPVRVFDAQISGINFVTHDTVHLCMRGLGDDQYGFHPGQYLEIQVPGSDDLWRCYSMANLPSDSGETELVVKVIPNGEFSEYLKTAKIGDDVVFRGPYGQFQLSETNAEIILIAGGSGMAPVMSMLRQLVAVKSDRKVSFYYGARAVKDLYFVEEITALGAQLADFRFIPALSEPAADDNWDGECGFITDVLARNTESLRAAEGYLCGPPPMIDAAVEVLKQKGMFNSRIRFDKFVQNS</sequence>
<dbReference type="Pfam" id="PF00175">
    <property type="entry name" value="NAD_binding_1"/>
    <property type="match status" value="1"/>
</dbReference>
<dbReference type="InterPro" id="IPR012675">
    <property type="entry name" value="Beta-grasp_dom_sf"/>
</dbReference>
<name>A0A2S4HFY0_9GAMM</name>
<dbReference type="Pfam" id="PF00970">
    <property type="entry name" value="FAD_binding_6"/>
    <property type="match status" value="1"/>
</dbReference>
<keyword evidence="1" id="KW-0813">Transport</keyword>
<dbReference type="InterPro" id="IPR017927">
    <property type="entry name" value="FAD-bd_FR_type"/>
</dbReference>
<dbReference type="Gene3D" id="3.40.50.80">
    <property type="entry name" value="Nucleotide-binding domain of ferredoxin-NADP reductase (FNR) module"/>
    <property type="match status" value="1"/>
</dbReference>
<dbReference type="PRINTS" id="PR00371">
    <property type="entry name" value="FPNCR"/>
</dbReference>
<dbReference type="OrthoDB" id="9806195at2"/>
<protein>
    <submittedName>
        <fullName evidence="7">CDP-6-deoxy-delta-3,4-glucoseen reductase</fullName>
    </submittedName>
</protein>
<proteinExistence type="predicted"/>
<dbReference type="PANTHER" id="PTHR43644:SF1">
    <property type="entry name" value="NAD(P)H-FLAVIN REDUCTASE"/>
    <property type="match status" value="1"/>
</dbReference>
<dbReference type="Gene3D" id="3.10.20.30">
    <property type="match status" value="1"/>
</dbReference>
<dbReference type="GO" id="GO:0051537">
    <property type="term" value="F:2 iron, 2 sulfur cluster binding"/>
    <property type="evidence" value="ECO:0007669"/>
    <property type="project" value="InterPro"/>
</dbReference>
<dbReference type="EMBL" id="PQGG01000023">
    <property type="protein sequence ID" value="POP52829.1"/>
    <property type="molecule type" value="Genomic_DNA"/>
</dbReference>
<dbReference type="SUPFAM" id="SSF52343">
    <property type="entry name" value="Ferredoxin reductase-like, C-terminal NADP-linked domain"/>
    <property type="match status" value="1"/>
</dbReference>
<dbReference type="InterPro" id="IPR001433">
    <property type="entry name" value="OxRdtase_FAD/NAD-bd"/>
</dbReference>
<dbReference type="CDD" id="cd00207">
    <property type="entry name" value="fer2"/>
    <property type="match status" value="1"/>
</dbReference>
<evidence type="ECO:0000313" key="7">
    <source>
        <dbReference type="EMBL" id="POP52829.1"/>
    </source>
</evidence>
<feature type="domain" description="FAD-binding FR-type" evidence="6">
    <location>
        <begin position="103"/>
        <end position="204"/>
    </location>
</feature>
<keyword evidence="3" id="KW-0274">FAD</keyword>
<dbReference type="Proteomes" id="UP000237222">
    <property type="component" value="Unassembled WGS sequence"/>
</dbReference>
<dbReference type="AlphaFoldDB" id="A0A2S4HFY0"/>
<dbReference type="InterPro" id="IPR006058">
    <property type="entry name" value="2Fe2S_fd_BS"/>
</dbReference>
<reference evidence="7" key="1">
    <citation type="submission" date="2018-01" db="EMBL/GenBank/DDBJ databases">
        <authorList>
            <person name="Yu X.-D."/>
        </authorList>
    </citation>
    <scope>NUCLEOTIDE SEQUENCE</scope>
    <source>
        <strain evidence="7">ZX-21</strain>
    </source>
</reference>
<dbReference type="SUPFAM" id="SSF63380">
    <property type="entry name" value="Riboflavin synthase domain-like"/>
    <property type="match status" value="1"/>
</dbReference>
<evidence type="ECO:0000256" key="1">
    <source>
        <dbReference type="ARBA" id="ARBA00022448"/>
    </source>
</evidence>
<accession>A0A2S4HFY0</accession>
<dbReference type="InterPro" id="IPR017938">
    <property type="entry name" value="Riboflavin_synthase-like_b-brl"/>
</dbReference>
<keyword evidence="2" id="KW-0285">Flavoprotein</keyword>
<feature type="domain" description="2Fe-2S ferredoxin-type" evidence="5">
    <location>
        <begin position="3"/>
        <end position="92"/>
    </location>
</feature>
<dbReference type="SUPFAM" id="SSF54292">
    <property type="entry name" value="2Fe-2S ferredoxin-like"/>
    <property type="match status" value="1"/>
</dbReference>
<gene>
    <name evidence="7" type="ORF">C0068_09925</name>
</gene>
<dbReference type="PROSITE" id="PS00197">
    <property type="entry name" value="2FE2S_FER_1"/>
    <property type="match status" value="1"/>
</dbReference>
<dbReference type="PROSITE" id="PS51085">
    <property type="entry name" value="2FE2S_FER_2"/>
    <property type="match status" value="1"/>
</dbReference>
<comment type="caution">
    <text evidence="7">The sequence shown here is derived from an EMBL/GenBank/DDBJ whole genome shotgun (WGS) entry which is preliminary data.</text>
</comment>
<dbReference type="InterPro" id="IPR001709">
    <property type="entry name" value="Flavoprot_Pyr_Nucl_cyt_Rdtase"/>
</dbReference>